<keyword evidence="1" id="KW-0547">Nucleotide-binding</keyword>
<dbReference type="CDD" id="cd01898">
    <property type="entry name" value="Obg"/>
    <property type="match status" value="1"/>
</dbReference>
<dbReference type="GO" id="GO:0005525">
    <property type="term" value="F:GTP binding"/>
    <property type="evidence" value="ECO:0007669"/>
    <property type="project" value="UniProtKB-KW"/>
</dbReference>
<keyword evidence="6" id="KW-1185">Reference proteome</keyword>
<feature type="domain" description="OBG-type G" evidence="3">
    <location>
        <begin position="403"/>
        <end position="572"/>
    </location>
</feature>
<dbReference type="Pfam" id="PF01018">
    <property type="entry name" value="GTP1_OBG"/>
    <property type="match status" value="2"/>
</dbReference>
<evidence type="ECO:0000313" key="5">
    <source>
        <dbReference type="EMBL" id="QBM89362.1"/>
    </source>
</evidence>
<proteinExistence type="predicted"/>
<dbReference type="InterPro" id="IPR006073">
    <property type="entry name" value="GTP-bd"/>
</dbReference>
<dbReference type="GO" id="GO:0003924">
    <property type="term" value="F:GTPase activity"/>
    <property type="evidence" value="ECO:0007669"/>
    <property type="project" value="InterPro"/>
</dbReference>
<evidence type="ECO:0000259" key="3">
    <source>
        <dbReference type="PROSITE" id="PS51710"/>
    </source>
</evidence>
<dbReference type="PROSITE" id="PS51883">
    <property type="entry name" value="OBG"/>
    <property type="match status" value="1"/>
</dbReference>
<accession>A0A4P6XPG1</accession>
<dbReference type="GO" id="GO:0042254">
    <property type="term" value="P:ribosome biogenesis"/>
    <property type="evidence" value="ECO:0007669"/>
    <property type="project" value="UniProtKB-UniRule"/>
</dbReference>
<dbReference type="PANTHER" id="PTHR11702:SF31">
    <property type="entry name" value="MITOCHONDRIAL RIBOSOME-ASSOCIATED GTPASE 2"/>
    <property type="match status" value="1"/>
</dbReference>
<dbReference type="STRING" id="2163413.A0A4P6XPG1"/>
<feature type="domain" description="Obg" evidence="4">
    <location>
        <begin position="162"/>
        <end position="402"/>
    </location>
</feature>
<dbReference type="PANTHER" id="PTHR11702">
    <property type="entry name" value="DEVELOPMENTALLY REGULATED GTP-BINDING PROTEIN-RELATED"/>
    <property type="match status" value="1"/>
</dbReference>
<evidence type="ECO:0000256" key="1">
    <source>
        <dbReference type="ARBA" id="ARBA00022741"/>
    </source>
</evidence>
<dbReference type="SUPFAM" id="SSF82051">
    <property type="entry name" value="Obg GTP-binding protein N-terminal domain"/>
    <property type="match status" value="1"/>
</dbReference>
<dbReference type="PROSITE" id="PS51710">
    <property type="entry name" value="G_OBG"/>
    <property type="match status" value="1"/>
</dbReference>
<dbReference type="Gene3D" id="2.70.210.12">
    <property type="entry name" value="GTP1/OBG domain"/>
    <property type="match status" value="1"/>
</dbReference>
<dbReference type="SUPFAM" id="SSF52540">
    <property type="entry name" value="P-loop containing nucleoside triphosphate hydrolases"/>
    <property type="match status" value="1"/>
</dbReference>
<dbReference type="InterPro" id="IPR027417">
    <property type="entry name" value="P-loop_NTPase"/>
</dbReference>
<evidence type="ECO:0000256" key="2">
    <source>
        <dbReference type="ARBA" id="ARBA00023134"/>
    </source>
</evidence>
<dbReference type="InterPro" id="IPR045086">
    <property type="entry name" value="OBG_GTPase"/>
</dbReference>
<dbReference type="AlphaFoldDB" id="A0A4P6XPG1"/>
<sequence length="583" mass="65456">MHEPSTWLAYHRFSSTLIKISCTNCISSEFFSTRFLFHVHFCFHKIAYTMLRQIHVPGAMRRCKFSTFARMLNETVNTPAVKQDPYAEIPLETCKLSGNRLENAVEDFNHGVHHYKKGQDELGLQDIEVSMDQYFNGDIHHTHKIFSGGQHNYKQGLRIEQRTFVDLRMVKLQTGNGGNGSVSFLRDAHRPVGPPDGGDGGDGGNIYVQVKSNISLLHKVKRTYVAGSGKAGASSQLDGKRGDDIILEVPVGTTMRWIPDPLLVRDQIRESRGDLSKVIMGVKASRNMDIQLFKDDYRPGEGWLFKDKDEEYHQEREYFTELNEQVKDYDREIIAGELIFDRFPLAGIDFDKPDDKPFLIVKGGKGGMGNMHFLTANVRNPRFSKKGRLGVCEHFLLELKLIADLGLVGLPNAGKLTLLRAILQARPRVGHWEFTTLQPTIGTIFTRIDEDPFTVADIPGIIKGASENRGMGMDFLRHIERSGGLVFVVSLESKDPVADLQLLIDEIGPRRMEGKRVMVIATKADLVKNAAGYKALLLFMEGNQRLWRCIPVCAPKGENINECIHMMGEVARGGENTGAEKSL</sequence>
<dbReference type="InterPro" id="IPR031167">
    <property type="entry name" value="G_OBG"/>
</dbReference>
<keyword evidence="2" id="KW-0342">GTP-binding</keyword>
<dbReference type="GO" id="GO:0005739">
    <property type="term" value="C:mitochondrion"/>
    <property type="evidence" value="ECO:0007669"/>
    <property type="project" value="TreeGrafter"/>
</dbReference>
<gene>
    <name evidence="5" type="primary">MPUL0D04320</name>
    <name evidence="5" type="ORF">METSCH_D04320</name>
</gene>
<protein>
    <submittedName>
        <fullName evidence="5">Obg family GTPase CgtA</fullName>
    </submittedName>
</protein>
<evidence type="ECO:0000259" key="4">
    <source>
        <dbReference type="PROSITE" id="PS51883"/>
    </source>
</evidence>
<dbReference type="InterPro" id="IPR036726">
    <property type="entry name" value="GTP1_OBG_dom_sf"/>
</dbReference>
<dbReference type="Gene3D" id="3.40.50.300">
    <property type="entry name" value="P-loop containing nucleotide triphosphate hydrolases"/>
    <property type="match status" value="1"/>
</dbReference>
<dbReference type="InterPro" id="IPR006169">
    <property type="entry name" value="GTP1_OBG_dom"/>
</dbReference>
<name>A0A4P6XPG1_9ASCO</name>
<dbReference type="Pfam" id="PF01926">
    <property type="entry name" value="MMR_HSR1"/>
    <property type="match status" value="1"/>
</dbReference>
<organism evidence="5 6">
    <name type="scientific">Metschnikowia aff. pulcherrima</name>
    <dbReference type="NCBI Taxonomy" id="2163413"/>
    <lineage>
        <taxon>Eukaryota</taxon>
        <taxon>Fungi</taxon>
        <taxon>Dikarya</taxon>
        <taxon>Ascomycota</taxon>
        <taxon>Saccharomycotina</taxon>
        <taxon>Pichiomycetes</taxon>
        <taxon>Metschnikowiaceae</taxon>
        <taxon>Metschnikowia</taxon>
    </lineage>
</organism>
<dbReference type="Proteomes" id="UP000292447">
    <property type="component" value="Chromosome IV"/>
</dbReference>
<reference evidence="6" key="1">
    <citation type="submission" date="2019-03" db="EMBL/GenBank/DDBJ databases">
        <title>Snf2 controls pulcherriminic acid biosynthesis and connects pigmentation and antifungal activity of the yeast Metschnikowia pulcherrima.</title>
        <authorList>
            <person name="Gore-Lloyd D."/>
            <person name="Sumann I."/>
            <person name="Brachmann A.O."/>
            <person name="Schneeberger K."/>
            <person name="Ortiz-Merino R.A."/>
            <person name="Moreno-Beltran M."/>
            <person name="Schlaefli M."/>
            <person name="Kirner P."/>
            <person name="Santos Kron A."/>
            <person name="Wolfe K.H."/>
            <person name="Piel J."/>
            <person name="Ahrens C.H."/>
            <person name="Henk D."/>
            <person name="Freimoser F.M."/>
        </authorList>
    </citation>
    <scope>NUCLEOTIDE SEQUENCE [LARGE SCALE GENOMIC DNA]</scope>
    <source>
        <strain evidence="6">APC 1.2</strain>
    </source>
</reference>
<evidence type="ECO:0000313" key="6">
    <source>
        <dbReference type="Proteomes" id="UP000292447"/>
    </source>
</evidence>
<dbReference type="EMBL" id="CP034459">
    <property type="protein sequence ID" value="QBM89362.1"/>
    <property type="molecule type" value="Genomic_DNA"/>
</dbReference>
<dbReference type="PRINTS" id="PR00326">
    <property type="entry name" value="GTP1OBG"/>
</dbReference>